<evidence type="ECO:0000256" key="1">
    <source>
        <dbReference type="ARBA" id="ARBA00009437"/>
    </source>
</evidence>
<keyword evidence="3" id="KW-0238">DNA-binding</keyword>
<keyword evidence="4" id="KW-0804">Transcription</keyword>
<comment type="similarity">
    <text evidence="1">Belongs to the LysR transcriptional regulatory family.</text>
</comment>
<dbReference type="EMBL" id="VUOB01000011">
    <property type="protein sequence ID" value="KAA2264302.1"/>
    <property type="molecule type" value="Genomic_DNA"/>
</dbReference>
<evidence type="ECO:0000259" key="5">
    <source>
        <dbReference type="PROSITE" id="PS50931"/>
    </source>
</evidence>
<evidence type="ECO:0000313" key="7">
    <source>
        <dbReference type="Proteomes" id="UP000323454"/>
    </source>
</evidence>
<dbReference type="PROSITE" id="PS50931">
    <property type="entry name" value="HTH_LYSR"/>
    <property type="match status" value="1"/>
</dbReference>
<keyword evidence="7" id="KW-1185">Reference proteome</keyword>
<dbReference type="InterPro" id="IPR005119">
    <property type="entry name" value="LysR_subst-bd"/>
</dbReference>
<dbReference type="Gene3D" id="3.40.190.10">
    <property type="entry name" value="Periplasmic binding protein-like II"/>
    <property type="match status" value="2"/>
</dbReference>
<dbReference type="CDD" id="cd05466">
    <property type="entry name" value="PBP2_LTTR_substrate"/>
    <property type="match status" value="1"/>
</dbReference>
<dbReference type="GO" id="GO:0032993">
    <property type="term" value="C:protein-DNA complex"/>
    <property type="evidence" value="ECO:0007669"/>
    <property type="project" value="TreeGrafter"/>
</dbReference>
<dbReference type="InterPro" id="IPR000847">
    <property type="entry name" value="LysR_HTH_N"/>
</dbReference>
<evidence type="ECO:0000313" key="6">
    <source>
        <dbReference type="EMBL" id="KAA2264302.1"/>
    </source>
</evidence>
<dbReference type="GO" id="GO:0003677">
    <property type="term" value="F:DNA binding"/>
    <property type="evidence" value="ECO:0007669"/>
    <property type="project" value="UniProtKB-KW"/>
</dbReference>
<dbReference type="Gene3D" id="1.10.10.10">
    <property type="entry name" value="Winged helix-like DNA-binding domain superfamily/Winged helix DNA-binding domain"/>
    <property type="match status" value="1"/>
</dbReference>
<dbReference type="SUPFAM" id="SSF46785">
    <property type="entry name" value="Winged helix' DNA-binding domain"/>
    <property type="match status" value="1"/>
</dbReference>
<dbReference type="InterPro" id="IPR036388">
    <property type="entry name" value="WH-like_DNA-bd_sf"/>
</dbReference>
<dbReference type="Pfam" id="PF03466">
    <property type="entry name" value="LysR_substrate"/>
    <property type="match status" value="1"/>
</dbReference>
<dbReference type="AlphaFoldDB" id="A0A5B2XNA3"/>
<evidence type="ECO:0000256" key="2">
    <source>
        <dbReference type="ARBA" id="ARBA00023015"/>
    </source>
</evidence>
<dbReference type="InterPro" id="IPR036390">
    <property type="entry name" value="WH_DNA-bd_sf"/>
</dbReference>
<dbReference type="GO" id="GO:0003700">
    <property type="term" value="F:DNA-binding transcription factor activity"/>
    <property type="evidence" value="ECO:0007669"/>
    <property type="project" value="InterPro"/>
</dbReference>
<evidence type="ECO:0000256" key="4">
    <source>
        <dbReference type="ARBA" id="ARBA00023163"/>
    </source>
</evidence>
<sequence length="288" mass="30902">MILNLAQLRSFVAVVDEGGFGCAARALGISQSAVSHAVAALERVLGHQVLTRVGEPSPTEFGERVLAHARSAVAAAAAIRDIADEQAGLPTGTVRLAAPPTVCQSLLPQLMKRWQERFPNVRIRVFEGEDDEVAEWLGQGVADAAVLVDPEPAAGVLLAEDAFKALLRSDHPLAGQDEIDVLDLDDDPFLLSCGGCERHIREIYRQARGRLTPTHRVHQLSTLLAMVRAEVGVSITPGLVGSVLDPQLVLVPLRQRVVRRLVLSGPSQRPWHPAVRALVEDARGLAAA</sequence>
<reference evidence="6 7" key="1">
    <citation type="submission" date="2019-09" db="EMBL/GenBank/DDBJ databases">
        <title>Goodfellowia gen. nov., a new genus of the Pseudonocardineae related to Actinoalloteichus, containing Goodfellowia coeruleoviolacea gen. nov., comb. nov. gen. nov., comb. nov.</title>
        <authorList>
            <person name="Labeda D."/>
        </authorList>
    </citation>
    <scope>NUCLEOTIDE SEQUENCE [LARGE SCALE GENOMIC DNA]</scope>
    <source>
        <strain evidence="6 7">AN110305</strain>
    </source>
</reference>
<name>A0A5B2XNA3_9PSEU</name>
<dbReference type="PANTHER" id="PTHR30346:SF28">
    <property type="entry name" value="HTH-TYPE TRANSCRIPTIONAL REGULATOR CYNR"/>
    <property type="match status" value="1"/>
</dbReference>
<feature type="domain" description="HTH lysR-type" evidence="5">
    <location>
        <begin position="3"/>
        <end position="59"/>
    </location>
</feature>
<organism evidence="6 7">
    <name type="scientific">Solihabitans fulvus</name>
    <dbReference type="NCBI Taxonomy" id="1892852"/>
    <lineage>
        <taxon>Bacteria</taxon>
        <taxon>Bacillati</taxon>
        <taxon>Actinomycetota</taxon>
        <taxon>Actinomycetes</taxon>
        <taxon>Pseudonocardiales</taxon>
        <taxon>Pseudonocardiaceae</taxon>
        <taxon>Solihabitans</taxon>
    </lineage>
</organism>
<dbReference type="Pfam" id="PF00126">
    <property type="entry name" value="HTH_1"/>
    <property type="match status" value="1"/>
</dbReference>
<dbReference type="RefSeq" id="WP_149848785.1">
    <property type="nucleotide sequence ID" value="NZ_VUOB01000011.1"/>
</dbReference>
<dbReference type="SUPFAM" id="SSF53850">
    <property type="entry name" value="Periplasmic binding protein-like II"/>
    <property type="match status" value="1"/>
</dbReference>
<reference evidence="6 7" key="2">
    <citation type="submission" date="2019-09" db="EMBL/GenBank/DDBJ databases">
        <authorList>
            <person name="Jin C."/>
        </authorList>
    </citation>
    <scope>NUCLEOTIDE SEQUENCE [LARGE SCALE GENOMIC DNA]</scope>
    <source>
        <strain evidence="6 7">AN110305</strain>
    </source>
</reference>
<dbReference type="PANTHER" id="PTHR30346">
    <property type="entry name" value="TRANSCRIPTIONAL DUAL REGULATOR HCAR-RELATED"/>
    <property type="match status" value="1"/>
</dbReference>
<gene>
    <name evidence="6" type="ORF">F0L68_07730</name>
</gene>
<dbReference type="PRINTS" id="PR00039">
    <property type="entry name" value="HTHLYSR"/>
</dbReference>
<protein>
    <submittedName>
        <fullName evidence="6">LysR family transcriptional regulator</fullName>
    </submittedName>
</protein>
<comment type="caution">
    <text evidence="6">The sequence shown here is derived from an EMBL/GenBank/DDBJ whole genome shotgun (WGS) entry which is preliminary data.</text>
</comment>
<proteinExistence type="inferred from homology"/>
<keyword evidence="2" id="KW-0805">Transcription regulation</keyword>
<evidence type="ECO:0000256" key="3">
    <source>
        <dbReference type="ARBA" id="ARBA00023125"/>
    </source>
</evidence>
<dbReference type="Proteomes" id="UP000323454">
    <property type="component" value="Unassembled WGS sequence"/>
</dbReference>
<dbReference type="OrthoDB" id="3461141at2"/>
<accession>A0A5B2XNA3</accession>